<accession>A0A0M3I3I8</accession>
<dbReference type="WBParaSite" id="ALUE_0001121401-mRNA-1">
    <property type="protein sequence ID" value="ALUE_0001121401-mRNA-1"/>
    <property type="gene ID" value="ALUE_0001121401"/>
</dbReference>
<dbReference type="AlphaFoldDB" id="A0A0M3I3I8"/>
<proteinExistence type="predicted"/>
<organism evidence="1 2">
    <name type="scientific">Ascaris lumbricoides</name>
    <name type="common">Giant roundworm</name>
    <dbReference type="NCBI Taxonomy" id="6252"/>
    <lineage>
        <taxon>Eukaryota</taxon>
        <taxon>Metazoa</taxon>
        <taxon>Ecdysozoa</taxon>
        <taxon>Nematoda</taxon>
        <taxon>Chromadorea</taxon>
        <taxon>Rhabditida</taxon>
        <taxon>Spirurina</taxon>
        <taxon>Ascaridomorpha</taxon>
        <taxon>Ascaridoidea</taxon>
        <taxon>Ascarididae</taxon>
        <taxon>Ascaris</taxon>
    </lineage>
</organism>
<name>A0A0M3I3I8_ASCLU</name>
<evidence type="ECO:0000313" key="1">
    <source>
        <dbReference type="Proteomes" id="UP000036681"/>
    </source>
</evidence>
<sequence>MIETSARNTQINQLVVAYDTDCEEPISYRQVDTDTLVHKHDVIMRRHDAFNECKLTGAHESLSVCPSTELPPRDDWKKTAVSCLSGNASNLFQASGNYLPYLNGGMQNEQRAVTRIQTMNGAMANRSYLPSI</sequence>
<evidence type="ECO:0000313" key="2">
    <source>
        <dbReference type="WBParaSite" id="ALUE_0001121401-mRNA-1"/>
    </source>
</evidence>
<keyword evidence="1" id="KW-1185">Reference proteome</keyword>
<reference evidence="2" key="1">
    <citation type="submission" date="2017-02" db="UniProtKB">
        <authorList>
            <consortium name="WormBaseParasite"/>
        </authorList>
    </citation>
    <scope>IDENTIFICATION</scope>
</reference>
<protein>
    <submittedName>
        <fullName evidence="2">Uncharacterized protein</fullName>
    </submittedName>
</protein>
<dbReference type="Proteomes" id="UP000036681">
    <property type="component" value="Unplaced"/>
</dbReference>